<dbReference type="InterPro" id="IPR038261">
    <property type="entry name" value="GPP34-like_sf"/>
</dbReference>
<sequence>MELDPRRAVGRGVLSLALAGAEAIDLLDLGAIRLDGDRLVPAGDPTPQDALLRQACTALVRHEPYESLDDWLWRRGRALADGYEAALESDGDLSRTHRRRLPFGSGGELVLTDSLAHRRAQERREAGDPVLTALVAAVGLAAEPAAEAPDPTDDTATVLAAVGEAELELEGERQRRSVEEAAFDNIWRGA</sequence>
<evidence type="ECO:0000256" key="3">
    <source>
        <dbReference type="ARBA" id="ARBA00023121"/>
    </source>
</evidence>
<evidence type="ECO:0000256" key="1">
    <source>
        <dbReference type="ARBA" id="ARBA00004255"/>
    </source>
</evidence>
<accession>A0AB39T6B2</accession>
<dbReference type="GO" id="GO:0070273">
    <property type="term" value="F:phosphatidylinositol-4-phosphate binding"/>
    <property type="evidence" value="ECO:0007669"/>
    <property type="project" value="InterPro"/>
</dbReference>
<dbReference type="Pfam" id="PF05719">
    <property type="entry name" value="GPP34"/>
    <property type="match status" value="1"/>
</dbReference>
<dbReference type="Gene3D" id="1.10.3630.10">
    <property type="entry name" value="yeast vps74-n-term truncation variant domain like"/>
    <property type="match status" value="1"/>
</dbReference>
<evidence type="ECO:0000256" key="2">
    <source>
        <dbReference type="ARBA" id="ARBA00023034"/>
    </source>
</evidence>
<dbReference type="GO" id="GO:0012505">
    <property type="term" value="C:endomembrane system"/>
    <property type="evidence" value="ECO:0007669"/>
    <property type="project" value="UniProtKB-ARBA"/>
</dbReference>
<proteinExistence type="predicted"/>
<evidence type="ECO:0000256" key="4">
    <source>
        <dbReference type="ARBA" id="ARBA00023136"/>
    </source>
</evidence>
<name>A0AB39T6B2_9ACTN</name>
<gene>
    <name evidence="5" type="ORF">AB5J54_38855</name>
</gene>
<keyword evidence="3" id="KW-0446">Lipid-binding</keyword>
<protein>
    <submittedName>
        <fullName evidence="5">GPP34 family phosphoprotein</fullName>
    </submittedName>
</protein>
<dbReference type="GO" id="GO:0005737">
    <property type="term" value="C:cytoplasm"/>
    <property type="evidence" value="ECO:0007669"/>
    <property type="project" value="UniProtKB-ARBA"/>
</dbReference>
<reference evidence="5" key="1">
    <citation type="submission" date="2024-07" db="EMBL/GenBank/DDBJ databases">
        <authorList>
            <person name="Yu S.T."/>
        </authorList>
    </citation>
    <scope>NUCLEOTIDE SEQUENCE</scope>
    <source>
        <strain evidence="5">R44</strain>
    </source>
</reference>
<evidence type="ECO:0000313" key="5">
    <source>
        <dbReference type="EMBL" id="XDQ76110.1"/>
    </source>
</evidence>
<comment type="subcellular location">
    <subcellularLocation>
        <location evidence="1">Golgi apparatus membrane</location>
        <topology evidence="1">Peripheral membrane protein</topology>
        <orientation evidence="1">Cytoplasmic side</orientation>
    </subcellularLocation>
</comment>
<keyword evidence="2" id="KW-0333">Golgi apparatus</keyword>
<dbReference type="AlphaFoldDB" id="A0AB39T6B2"/>
<dbReference type="EMBL" id="CP163444">
    <property type="protein sequence ID" value="XDQ76110.1"/>
    <property type="molecule type" value="Genomic_DNA"/>
</dbReference>
<keyword evidence="4" id="KW-0472">Membrane</keyword>
<dbReference type="InterPro" id="IPR008628">
    <property type="entry name" value="GPP34-like"/>
</dbReference>
<dbReference type="RefSeq" id="WP_369148662.1">
    <property type="nucleotide sequence ID" value="NZ_CP163444.1"/>
</dbReference>
<organism evidence="5">
    <name type="scientific">Streptomyces sp. R44</name>
    <dbReference type="NCBI Taxonomy" id="3238633"/>
    <lineage>
        <taxon>Bacteria</taxon>
        <taxon>Bacillati</taxon>
        <taxon>Actinomycetota</taxon>
        <taxon>Actinomycetes</taxon>
        <taxon>Kitasatosporales</taxon>
        <taxon>Streptomycetaceae</taxon>
        <taxon>Streptomyces</taxon>
    </lineage>
</organism>